<dbReference type="SMART" id="SM00530">
    <property type="entry name" value="HTH_XRE"/>
    <property type="match status" value="1"/>
</dbReference>
<evidence type="ECO:0000313" key="3">
    <source>
        <dbReference type="Proteomes" id="UP000183700"/>
    </source>
</evidence>
<dbReference type="EMBL" id="JXKM01000015">
    <property type="protein sequence ID" value="OJG34122.1"/>
    <property type="molecule type" value="Genomic_DNA"/>
</dbReference>
<dbReference type="InterPro" id="IPR011990">
    <property type="entry name" value="TPR-like_helical_dom_sf"/>
</dbReference>
<evidence type="ECO:0000259" key="1">
    <source>
        <dbReference type="PROSITE" id="PS50943"/>
    </source>
</evidence>
<gene>
    <name evidence="2" type="ORF">RV00_GL000934</name>
</gene>
<name>A0A1L8SQK9_9ENTE</name>
<dbReference type="PROSITE" id="PS50943">
    <property type="entry name" value="HTH_CROC1"/>
    <property type="match status" value="1"/>
</dbReference>
<dbReference type="AlphaFoldDB" id="A0A1L8SQK9"/>
<dbReference type="Gene3D" id="1.25.40.400">
    <property type="match status" value="1"/>
</dbReference>
<dbReference type="GO" id="GO:0003677">
    <property type="term" value="F:DNA binding"/>
    <property type="evidence" value="ECO:0007669"/>
    <property type="project" value="InterPro"/>
</dbReference>
<accession>A0A1L8SQK9</accession>
<dbReference type="STRING" id="319970.RV00_GL000934"/>
<keyword evidence="3" id="KW-1185">Reference proteome</keyword>
<dbReference type="PANTHER" id="PTHR37038:SF12">
    <property type="entry name" value="TRANSCRIPTIONAL REGULATOR"/>
    <property type="match status" value="1"/>
</dbReference>
<dbReference type="InterPro" id="IPR001387">
    <property type="entry name" value="Cro/C1-type_HTH"/>
</dbReference>
<proteinExistence type="predicted"/>
<dbReference type="InterPro" id="IPR053163">
    <property type="entry name" value="HTH-type_regulator_Rgg"/>
</dbReference>
<protein>
    <submittedName>
        <fullName evidence="2">Transcriptional activator, Rgg/GadR/MutR family domain-containing protein</fullName>
    </submittedName>
</protein>
<evidence type="ECO:0000313" key="2">
    <source>
        <dbReference type="EMBL" id="OJG34122.1"/>
    </source>
</evidence>
<feature type="domain" description="HTH cro/C1-type" evidence="1">
    <location>
        <begin position="8"/>
        <end position="61"/>
    </location>
</feature>
<reference evidence="2 3" key="1">
    <citation type="submission" date="2014-12" db="EMBL/GenBank/DDBJ databases">
        <title>Draft genome sequences of 29 type strains of Enterococci.</title>
        <authorList>
            <person name="Zhong Z."/>
            <person name="Sun Z."/>
            <person name="Liu W."/>
            <person name="Zhang W."/>
            <person name="Zhang H."/>
        </authorList>
    </citation>
    <scope>NUCLEOTIDE SEQUENCE [LARGE SCALE GENOMIC DNA]</scope>
    <source>
        <strain evidence="2 3">DSM 22802</strain>
    </source>
</reference>
<sequence length="296" mass="35273">MRNFGETIRHIRTNRGIKQNELYTDILSKSYAIQFEKGLHDISFYLLLQILDRFPMEVDEFLYLHRDYQESESSWFYSSIGKFGNHNDLAALKKFKQDYLSKYPNSEHQEERLLQIDFRVEQLTFYYATGEIVGGTVEPQIKEDIQKLLRNIQAWTMEDYRFFCNVMDLVDIFDMPQYFKLLLNSIDQYKDFEDGKPIICTLLINGMTKLIFSNMLEEAVKILPVLNDFTKEINQMFYRNYYFFFKALVSLLKGNQDAIAKANRTIEIFRDLEYEFHAEIADRILKEILSEADIQN</sequence>
<dbReference type="CDD" id="cd00093">
    <property type="entry name" value="HTH_XRE"/>
    <property type="match status" value="1"/>
</dbReference>
<dbReference type="SUPFAM" id="SSF47413">
    <property type="entry name" value="lambda repressor-like DNA-binding domains"/>
    <property type="match status" value="1"/>
</dbReference>
<dbReference type="RefSeq" id="WP_071863277.1">
    <property type="nucleotide sequence ID" value="NZ_JBHLVS010000013.1"/>
</dbReference>
<dbReference type="Gene3D" id="1.10.260.40">
    <property type="entry name" value="lambda repressor-like DNA-binding domains"/>
    <property type="match status" value="1"/>
</dbReference>
<dbReference type="Pfam" id="PF21259">
    <property type="entry name" value="Rgg_C"/>
    <property type="match status" value="1"/>
</dbReference>
<dbReference type="InterPro" id="IPR010057">
    <property type="entry name" value="Transcription_activator_Rgg_C"/>
</dbReference>
<dbReference type="SUPFAM" id="SSF48452">
    <property type="entry name" value="TPR-like"/>
    <property type="match status" value="1"/>
</dbReference>
<dbReference type="NCBIfam" id="TIGR01716">
    <property type="entry name" value="RGG_Cterm"/>
    <property type="match status" value="1"/>
</dbReference>
<dbReference type="Proteomes" id="UP000183700">
    <property type="component" value="Unassembled WGS sequence"/>
</dbReference>
<dbReference type="OrthoDB" id="34624at2"/>
<comment type="caution">
    <text evidence="2">The sequence shown here is derived from an EMBL/GenBank/DDBJ whole genome shotgun (WGS) entry which is preliminary data.</text>
</comment>
<dbReference type="InterPro" id="IPR010982">
    <property type="entry name" value="Lambda_DNA-bd_dom_sf"/>
</dbReference>
<organism evidence="2 3">
    <name type="scientific">Enterococcus devriesei</name>
    <dbReference type="NCBI Taxonomy" id="319970"/>
    <lineage>
        <taxon>Bacteria</taxon>
        <taxon>Bacillati</taxon>
        <taxon>Bacillota</taxon>
        <taxon>Bacilli</taxon>
        <taxon>Lactobacillales</taxon>
        <taxon>Enterococcaceae</taxon>
        <taxon>Enterococcus</taxon>
    </lineage>
</organism>
<dbReference type="PANTHER" id="PTHR37038">
    <property type="entry name" value="TRANSCRIPTIONAL REGULATOR-RELATED"/>
    <property type="match status" value="1"/>
</dbReference>